<name>A0A140E4J3_9GAMM</name>
<gene>
    <name evidence="2" type="ORF">JT25_002240</name>
</gene>
<dbReference type="SUPFAM" id="SSF53474">
    <property type="entry name" value="alpha/beta-Hydrolases"/>
    <property type="match status" value="1"/>
</dbReference>
<feature type="chain" id="PRO_5007302054" evidence="1">
    <location>
        <begin position="20"/>
        <end position="257"/>
    </location>
</feature>
<sequence>MRGTAVLALLLTVSTSVFATDGRREQDYAADIQQQLSMGQVIWLKSAGKTYLALYTDAEKTDNSQVAIILHEMGEHPDAKPLIHRLRTTLPVHNWATLAVQMPIRESGAQSDDYYPLFDEARERIDAAVEHLLKNGAKHIAIVGYGMGALMAAYRLGDKPNDVMALVSISLPVPQTTATQAQSLDLIKKVQLPFLDVYAEFDLPAVLDSARQRRMAGKDNPVYRQIRMDGEDHGYQQDYDLLVKRVYSWLTTTVSED</sequence>
<proteinExistence type="predicted"/>
<evidence type="ECO:0000313" key="2">
    <source>
        <dbReference type="EMBL" id="AMK75317.1"/>
    </source>
</evidence>
<dbReference type="STRING" id="1538553.JT25_002240"/>
<evidence type="ECO:0000313" key="3">
    <source>
        <dbReference type="Proteomes" id="UP000030512"/>
    </source>
</evidence>
<dbReference type="InterPro" id="IPR022529">
    <property type="entry name" value="DUF3530"/>
</dbReference>
<accession>A0A140E4J3</accession>
<dbReference type="EMBL" id="CP014476">
    <property type="protein sequence ID" value="AMK75317.1"/>
    <property type="molecule type" value="Genomic_DNA"/>
</dbReference>
<keyword evidence="1" id="KW-0732">Signal</keyword>
<organism evidence="2 3">
    <name type="scientific">Methylomonas denitrificans</name>
    <dbReference type="NCBI Taxonomy" id="1538553"/>
    <lineage>
        <taxon>Bacteria</taxon>
        <taxon>Pseudomonadati</taxon>
        <taxon>Pseudomonadota</taxon>
        <taxon>Gammaproteobacteria</taxon>
        <taxon>Methylococcales</taxon>
        <taxon>Methylococcaceae</taxon>
        <taxon>Methylomonas</taxon>
    </lineage>
</organism>
<dbReference type="Pfam" id="PF12048">
    <property type="entry name" value="DUF3530"/>
    <property type="match status" value="2"/>
</dbReference>
<dbReference type="Gene3D" id="3.40.50.1820">
    <property type="entry name" value="alpha/beta hydrolase"/>
    <property type="match status" value="1"/>
</dbReference>
<dbReference type="OrthoDB" id="9776279at2"/>
<dbReference type="AlphaFoldDB" id="A0A140E4J3"/>
<evidence type="ECO:0000256" key="1">
    <source>
        <dbReference type="SAM" id="SignalP"/>
    </source>
</evidence>
<dbReference type="InterPro" id="IPR029058">
    <property type="entry name" value="AB_hydrolase_fold"/>
</dbReference>
<feature type="signal peptide" evidence="1">
    <location>
        <begin position="1"/>
        <end position="19"/>
    </location>
</feature>
<reference evidence="2 3" key="1">
    <citation type="journal article" date="2015" name="Environ. Microbiol.">
        <title>Methane oxidation coupled to nitrate reduction under hypoxia by the Gammaproteobacterium Methylomonas denitrificans, sp. nov. type strain FJG1.</title>
        <authorList>
            <person name="Kits K.D."/>
            <person name="Klotz M.G."/>
            <person name="Stein L.Y."/>
        </authorList>
    </citation>
    <scope>NUCLEOTIDE SEQUENCE [LARGE SCALE GENOMIC DNA]</scope>
    <source>
        <strain evidence="2 3">FJG1</strain>
    </source>
</reference>
<keyword evidence="3" id="KW-1185">Reference proteome</keyword>
<protein>
    <submittedName>
        <fullName evidence="2">Phospholipase</fullName>
    </submittedName>
</protein>
<dbReference type="RefSeq" id="WP_062327449.1">
    <property type="nucleotide sequence ID" value="NZ_CP014476.1"/>
</dbReference>
<dbReference type="KEGG" id="mdn:JT25_002240"/>
<dbReference type="Proteomes" id="UP000030512">
    <property type="component" value="Chromosome"/>
</dbReference>